<dbReference type="PANTHER" id="PTHR10443">
    <property type="entry name" value="MICROSOMAL DIPEPTIDASE"/>
    <property type="match status" value="1"/>
</dbReference>
<accession>X1C2J9</accession>
<name>X1C2J9_9ZZZZ</name>
<evidence type="ECO:0000313" key="1">
    <source>
        <dbReference type="EMBL" id="GAG78611.1"/>
    </source>
</evidence>
<dbReference type="InterPro" id="IPR032466">
    <property type="entry name" value="Metal_Hydrolase"/>
</dbReference>
<sequence length="100" mass="11273">MEDEYMDIYEKYPSEKATVQELVDHIDYVVNLIGVDHVGIGTDFDGGGSIEGCDDVSELPNITEELFRRGYSEKDIQKIWGANIMRVFRKVVEVARSVGA</sequence>
<comment type="caution">
    <text evidence="1">The sequence shown here is derived from an EMBL/GenBank/DDBJ whole genome shotgun (WGS) entry which is preliminary data.</text>
</comment>
<dbReference type="PROSITE" id="PS51365">
    <property type="entry name" value="RENAL_DIPEPTIDASE_2"/>
    <property type="match status" value="1"/>
</dbReference>
<dbReference type="GO" id="GO:0006508">
    <property type="term" value="P:proteolysis"/>
    <property type="evidence" value="ECO:0007669"/>
    <property type="project" value="InterPro"/>
</dbReference>
<organism evidence="1">
    <name type="scientific">marine sediment metagenome</name>
    <dbReference type="NCBI Taxonomy" id="412755"/>
    <lineage>
        <taxon>unclassified sequences</taxon>
        <taxon>metagenomes</taxon>
        <taxon>ecological metagenomes</taxon>
    </lineage>
</organism>
<dbReference type="EMBL" id="BART01012241">
    <property type="protein sequence ID" value="GAG78611.1"/>
    <property type="molecule type" value="Genomic_DNA"/>
</dbReference>
<dbReference type="Pfam" id="PF01244">
    <property type="entry name" value="Peptidase_M19"/>
    <property type="match status" value="1"/>
</dbReference>
<dbReference type="GO" id="GO:0070573">
    <property type="term" value="F:metallodipeptidase activity"/>
    <property type="evidence" value="ECO:0007669"/>
    <property type="project" value="InterPro"/>
</dbReference>
<proteinExistence type="predicted"/>
<dbReference type="Gene3D" id="3.20.20.140">
    <property type="entry name" value="Metal-dependent hydrolases"/>
    <property type="match status" value="1"/>
</dbReference>
<dbReference type="AlphaFoldDB" id="X1C2J9"/>
<reference evidence="1" key="1">
    <citation type="journal article" date="2014" name="Front. Microbiol.">
        <title>High frequency of phylogenetically diverse reductive dehalogenase-homologous genes in deep subseafloor sedimentary metagenomes.</title>
        <authorList>
            <person name="Kawai M."/>
            <person name="Futagami T."/>
            <person name="Toyoda A."/>
            <person name="Takaki Y."/>
            <person name="Nishi S."/>
            <person name="Hori S."/>
            <person name="Arai W."/>
            <person name="Tsubouchi T."/>
            <person name="Morono Y."/>
            <person name="Uchiyama I."/>
            <person name="Ito T."/>
            <person name="Fujiyama A."/>
            <person name="Inagaki F."/>
            <person name="Takami H."/>
        </authorList>
    </citation>
    <scope>NUCLEOTIDE SEQUENCE</scope>
    <source>
        <strain evidence="1">Expedition CK06-06</strain>
    </source>
</reference>
<dbReference type="PANTHER" id="PTHR10443:SF12">
    <property type="entry name" value="DIPEPTIDASE"/>
    <property type="match status" value="1"/>
</dbReference>
<dbReference type="SUPFAM" id="SSF51556">
    <property type="entry name" value="Metallo-dependent hydrolases"/>
    <property type="match status" value="1"/>
</dbReference>
<dbReference type="InterPro" id="IPR008257">
    <property type="entry name" value="Pept_M19"/>
</dbReference>
<protein>
    <recommendedName>
        <fullName evidence="2">Membrane dipeptidase</fullName>
    </recommendedName>
</protein>
<gene>
    <name evidence="1" type="ORF">S01H4_25663</name>
</gene>
<evidence type="ECO:0008006" key="2">
    <source>
        <dbReference type="Google" id="ProtNLM"/>
    </source>
</evidence>